<evidence type="ECO:0000259" key="4">
    <source>
        <dbReference type="PROSITE" id="PS50110"/>
    </source>
</evidence>
<protein>
    <recommendedName>
        <fullName evidence="1">Stage 0 sporulation protein A homolog</fullName>
    </recommendedName>
</protein>
<evidence type="ECO:0000256" key="3">
    <source>
        <dbReference type="PROSITE-ProRule" id="PRU00169"/>
    </source>
</evidence>
<feature type="domain" description="Response regulatory" evidence="4">
    <location>
        <begin position="2"/>
        <end position="122"/>
    </location>
</feature>
<dbReference type="InterPro" id="IPR001789">
    <property type="entry name" value="Sig_transdc_resp-reg_receiver"/>
</dbReference>
<evidence type="ECO:0000313" key="6">
    <source>
        <dbReference type="Proteomes" id="UP000245412"/>
    </source>
</evidence>
<dbReference type="RefSeq" id="WP_109624361.1">
    <property type="nucleotide sequence ID" value="NZ_JANKBI010000001.1"/>
</dbReference>
<sequence>MRVAIIDDISRCREDIREYLLRYMKENYAAETVSIEDYTSGQAFLSDFMPDTYDIIFIDQYMDGLSGIDTALEIRKLDKLAALIFVTTSRDHAIDSFTVQACGYLVKPYGYDNFAKTLETARLDKIWGARFIRIEQEKILLNEILWCDQDNHYVQIHTDKCGLYRFRLSFKSLTGLLAPYPQFLTCYKGCIVNLERVECIIRFDFLMDNGNIVPFSQRDKKKIESLYHSYIFQRERKGMLL</sequence>
<dbReference type="InterPro" id="IPR046947">
    <property type="entry name" value="LytR-like"/>
</dbReference>
<dbReference type="SUPFAM" id="SSF52172">
    <property type="entry name" value="CheY-like"/>
    <property type="match status" value="1"/>
</dbReference>
<comment type="caution">
    <text evidence="5">The sequence shown here is derived from an EMBL/GenBank/DDBJ whole genome shotgun (WGS) entry which is preliminary data.</text>
</comment>
<feature type="modified residue" description="4-aspartylphosphate" evidence="3">
    <location>
        <position position="59"/>
    </location>
</feature>
<evidence type="ECO:0000313" key="5">
    <source>
        <dbReference type="EMBL" id="PWJ78924.1"/>
    </source>
</evidence>
<dbReference type="Gene3D" id="2.40.50.1020">
    <property type="entry name" value="LytTr DNA-binding domain"/>
    <property type="match status" value="1"/>
</dbReference>
<dbReference type="PANTHER" id="PTHR37299">
    <property type="entry name" value="TRANSCRIPTIONAL REGULATOR-RELATED"/>
    <property type="match status" value="1"/>
</dbReference>
<dbReference type="SMART" id="SM00850">
    <property type="entry name" value="LytTR"/>
    <property type="match status" value="1"/>
</dbReference>
<dbReference type="EMBL" id="QGGY01000001">
    <property type="protein sequence ID" value="PWJ78924.1"/>
    <property type="molecule type" value="Genomic_DNA"/>
</dbReference>
<accession>A0AB73TA06</accession>
<dbReference type="InterPro" id="IPR007492">
    <property type="entry name" value="LytTR_DNA-bd_dom"/>
</dbReference>
<proteinExistence type="predicted"/>
<dbReference type="PROSITE" id="PS50110">
    <property type="entry name" value="RESPONSE_REGULATORY"/>
    <property type="match status" value="1"/>
</dbReference>
<comment type="function">
    <text evidence="2">May play the central regulatory role in sporulation. It may be an element of the effector pathway responsible for the activation of sporulation genes in response to nutritional stress. Spo0A may act in concert with spo0H (a sigma factor) to control the expression of some genes that are critical to the sporulation process.</text>
</comment>
<reference evidence="5 6" key="1">
    <citation type="submission" date="2018-05" db="EMBL/GenBank/DDBJ databases">
        <authorList>
            <person name="Goeker M."/>
            <person name="Huntemann M."/>
            <person name="Clum A."/>
            <person name="Pillay M."/>
            <person name="Palaniappan K."/>
            <person name="Varghese N."/>
            <person name="Mikhailova N."/>
            <person name="Stamatis D."/>
            <person name="Reddy T."/>
            <person name="Daum C."/>
            <person name="Shapiro N."/>
            <person name="Ivanova N."/>
            <person name="Kyrpides N."/>
            <person name="Woyke T."/>
        </authorList>
    </citation>
    <scope>NUCLEOTIDE SEQUENCE [LARGE SCALE GENOMIC DNA]</scope>
    <source>
        <strain evidence="5 6">DSM 26524</strain>
    </source>
</reference>
<dbReference type="AlphaFoldDB" id="A0AB73TA06"/>
<name>A0AB73TA06_9FIRM</name>
<dbReference type="InterPro" id="IPR011006">
    <property type="entry name" value="CheY-like_superfamily"/>
</dbReference>
<evidence type="ECO:0000256" key="2">
    <source>
        <dbReference type="ARBA" id="ARBA00024867"/>
    </source>
</evidence>
<organism evidence="5 6">
    <name type="scientific">Murimonas intestini</name>
    <dbReference type="NCBI Taxonomy" id="1337051"/>
    <lineage>
        <taxon>Bacteria</taxon>
        <taxon>Bacillati</taxon>
        <taxon>Bacillota</taxon>
        <taxon>Clostridia</taxon>
        <taxon>Lachnospirales</taxon>
        <taxon>Lachnospiraceae</taxon>
        <taxon>Murimonas</taxon>
    </lineage>
</organism>
<keyword evidence="3" id="KW-0597">Phosphoprotein</keyword>
<dbReference type="GO" id="GO:0000156">
    <property type="term" value="F:phosphorelay response regulator activity"/>
    <property type="evidence" value="ECO:0007669"/>
    <property type="project" value="InterPro"/>
</dbReference>
<evidence type="ECO:0000256" key="1">
    <source>
        <dbReference type="ARBA" id="ARBA00018672"/>
    </source>
</evidence>
<gene>
    <name evidence="5" type="ORF">C7383_101300</name>
</gene>
<dbReference type="Proteomes" id="UP000245412">
    <property type="component" value="Unassembled WGS sequence"/>
</dbReference>
<dbReference type="GO" id="GO:0003677">
    <property type="term" value="F:DNA binding"/>
    <property type="evidence" value="ECO:0007669"/>
    <property type="project" value="InterPro"/>
</dbReference>
<dbReference type="SMART" id="SM00448">
    <property type="entry name" value="REC"/>
    <property type="match status" value="1"/>
</dbReference>
<dbReference type="Pfam" id="PF00072">
    <property type="entry name" value="Response_reg"/>
    <property type="match status" value="1"/>
</dbReference>
<dbReference type="Gene3D" id="3.40.50.2300">
    <property type="match status" value="1"/>
</dbReference>
<dbReference type="PANTHER" id="PTHR37299:SF1">
    <property type="entry name" value="STAGE 0 SPORULATION PROTEIN A HOMOLOG"/>
    <property type="match status" value="1"/>
</dbReference>
<dbReference type="Pfam" id="PF04397">
    <property type="entry name" value="LytTR"/>
    <property type="match status" value="1"/>
</dbReference>
<keyword evidence="6" id="KW-1185">Reference proteome</keyword>